<dbReference type="AlphaFoldDB" id="A0AAD8MVC6"/>
<gene>
    <name evidence="3" type="ORF">POM88_023882</name>
</gene>
<evidence type="ECO:0000259" key="2">
    <source>
        <dbReference type="Pfam" id="PF03732"/>
    </source>
</evidence>
<protein>
    <recommendedName>
        <fullName evidence="2">Retrotransposon gag domain-containing protein</fullName>
    </recommendedName>
</protein>
<proteinExistence type="predicted"/>
<dbReference type="Proteomes" id="UP001237642">
    <property type="component" value="Unassembled WGS sequence"/>
</dbReference>
<feature type="region of interest" description="Disordered" evidence="1">
    <location>
        <begin position="23"/>
        <end position="66"/>
    </location>
</feature>
<sequence length="220" mass="24921">MIITQLEKRGMLLQEEDKLLEEEEAAKAQNQATGRVPVINLDPAPRRTKRAEAPKGDPTVLLPLGDLDDSTPPFSQDIMKANISRKFKMPPIKAYDGTGDPANHVRTFSTALLLQPTNDAVKYRAFSQTLVGMAQRWYSRLPPNFIGSFMELSKAFIIQFVSGRVHEKSYASLMSIQQGKNESLREYLNRFTREALKVPDLEDKLAMIALQQRTNDDHFK</sequence>
<reference evidence="3" key="2">
    <citation type="submission" date="2023-05" db="EMBL/GenBank/DDBJ databases">
        <authorList>
            <person name="Schelkunov M.I."/>
        </authorList>
    </citation>
    <scope>NUCLEOTIDE SEQUENCE</scope>
    <source>
        <strain evidence="3">Hsosn_3</strain>
        <tissue evidence="3">Leaf</tissue>
    </source>
</reference>
<dbReference type="PANTHER" id="PTHR33223:SF10">
    <property type="entry name" value="AMINOTRANSFERASE-LIKE PLANT MOBILE DOMAIN-CONTAINING PROTEIN"/>
    <property type="match status" value="1"/>
</dbReference>
<feature type="domain" description="Retrotransposon gag" evidence="2">
    <location>
        <begin position="125"/>
        <end position="205"/>
    </location>
</feature>
<organism evidence="3 4">
    <name type="scientific">Heracleum sosnowskyi</name>
    <dbReference type="NCBI Taxonomy" id="360622"/>
    <lineage>
        <taxon>Eukaryota</taxon>
        <taxon>Viridiplantae</taxon>
        <taxon>Streptophyta</taxon>
        <taxon>Embryophyta</taxon>
        <taxon>Tracheophyta</taxon>
        <taxon>Spermatophyta</taxon>
        <taxon>Magnoliopsida</taxon>
        <taxon>eudicotyledons</taxon>
        <taxon>Gunneridae</taxon>
        <taxon>Pentapetalae</taxon>
        <taxon>asterids</taxon>
        <taxon>campanulids</taxon>
        <taxon>Apiales</taxon>
        <taxon>Apiaceae</taxon>
        <taxon>Apioideae</taxon>
        <taxon>apioid superclade</taxon>
        <taxon>Tordylieae</taxon>
        <taxon>Tordyliinae</taxon>
        <taxon>Heracleum</taxon>
    </lineage>
</organism>
<comment type="caution">
    <text evidence="3">The sequence shown here is derived from an EMBL/GenBank/DDBJ whole genome shotgun (WGS) entry which is preliminary data.</text>
</comment>
<evidence type="ECO:0000313" key="3">
    <source>
        <dbReference type="EMBL" id="KAK1386147.1"/>
    </source>
</evidence>
<dbReference type="PANTHER" id="PTHR33223">
    <property type="entry name" value="CCHC-TYPE DOMAIN-CONTAINING PROTEIN"/>
    <property type="match status" value="1"/>
</dbReference>
<evidence type="ECO:0000313" key="4">
    <source>
        <dbReference type="Proteomes" id="UP001237642"/>
    </source>
</evidence>
<reference evidence="3" key="1">
    <citation type="submission" date="2023-02" db="EMBL/GenBank/DDBJ databases">
        <title>Genome of toxic invasive species Heracleum sosnowskyi carries increased number of genes despite the absence of recent whole-genome duplications.</title>
        <authorList>
            <person name="Schelkunov M."/>
            <person name="Shtratnikova V."/>
            <person name="Makarenko M."/>
            <person name="Klepikova A."/>
            <person name="Omelchenko D."/>
            <person name="Novikova G."/>
            <person name="Obukhova E."/>
            <person name="Bogdanov V."/>
            <person name="Penin A."/>
            <person name="Logacheva M."/>
        </authorList>
    </citation>
    <scope>NUCLEOTIDE SEQUENCE</scope>
    <source>
        <strain evidence="3">Hsosn_3</strain>
        <tissue evidence="3">Leaf</tissue>
    </source>
</reference>
<evidence type="ECO:0000256" key="1">
    <source>
        <dbReference type="SAM" id="MobiDB-lite"/>
    </source>
</evidence>
<keyword evidence="4" id="KW-1185">Reference proteome</keyword>
<dbReference type="Pfam" id="PF03732">
    <property type="entry name" value="Retrotrans_gag"/>
    <property type="match status" value="1"/>
</dbReference>
<accession>A0AAD8MVC6</accession>
<dbReference type="EMBL" id="JAUIZM010000005">
    <property type="protein sequence ID" value="KAK1386147.1"/>
    <property type="molecule type" value="Genomic_DNA"/>
</dbReference>
<dbReference type="InterPro" id="IPR005162">
    <property type="entry name" value="Retrotrans_gag_dom"/>
</dbReference>
<name>A0AAD8MVC6_9APIA</name>